<keyword evidence="4 6" id="KW-1133">Transmembrane helix</keyword>
<evidence type="ECO:0000256" key="2">
    <source>
        <dbReference type="ARBA" id="ARBA00022475"/>
    </source>
</evidence>
<feature type="transmembrane region" description="Helical" evidence="6">
    <location>
        <begin position="36"/>
        <end position="59"/>
    </location>
</feature>
<dbReference type="GO" id="GO:0005886">
    <property type="term" value="C:plasma membrane"/>
    <property type="evidence" value="ECO:0007669"/>
    <property type="project" value="UniProtKB-SubCell"/>
</dbReference>
<evidence type="ECO:0000256" key="5">
    <source>
        <dbReference type="ARBA" id="ARBA00023136"/>
    </source>
</evidence>
<gene>
    <name evidence="8" type="primary">spr</name>
    <name evidence="8" type="ORF">SOCE26_099320</name>
</gene>
<dbReference type="OrthoDB" id="1121311at2"/>
<dbReference type="PANTHER" id="PTHR40077">
    <property type="entry name" value="MEMBRANE PROTEIN-RELATED"/>
    <property type="match status" value="1"/>
</dbReference>
<evidence type="ECO:0000313" key="9">
    <source>
        <dbReference type="Proteomes" id="UP000238348"/>
    </source>
</evidence>
<evidence type="ECO:0000256" key="3">
    <source>
        <dbReference type="ARBA" id="ARBA00022692"/>
    </source>
</evidence>
<evidence type="ECO:0000313" key="8">
    <source>
        <dbReference type="EMBL" id="AUX48398.1"/>
    </source>
</evidence>
<protein>
    <submittedName>
        <fullName evidence="8">Membrane protein</fullName>
    </submittedName>
</protein>
<keyword evidence="5 6" id="KW-0472">Membrane</keyword>
<dbReference type="NCBIfam" id="TIGR03954">
    <property type="entry name" value="integ_memb_HG"/>
    <property type="match status" value="1"/>
</dbReference>
<evidence type="ECO:0000256" key="1">
    <source>
        <dbReference type="ARBA" id="ARBA00004651"/>
    </source>
</evidence>
<accession>A0A2L0F9Y4</accession>
<dbReference type="Pfam" id="PF12823">
    <property type="entry name" value="DUF3817"/>
    <property type="match status" value="1"/>
</dbReference>
<feature type="transmembrane region" description="Helical" evidence="6">
    <location>
        <begin position="6"/>
        <end position="24"/>
    </location>
</feature>
<dbReference type="RefSeq" id="WP_104986263.1">
    <property type="nucleotide sequence ID" value="NZ_CP012673.1"/>
</dbReference>
<evidence type="ECO:0000256" key="4">
    <source>
        <dbReference type="ARBA" id="ARBA00022989"/>
    </source>
</evidence>
<feature type="domain" description="DUF3817" evidence="7">
    <location>
        <begin position="4"/>
        <end position="92"/>
    </location>
</feature>
<sequence>MSALRALRLVALLEGLSFLALLLVAMPLKYAFGQPIAVRIAGSAHGLFFLLFISALYRVAVERDWPRHRSLAALVASLVPCGTFLLDRALKREIAREAQRAGGG</sequence>
<dbReference type="EMBL" id="CP012673">
    <property type="protein sequence ID" value="AUX48398.1"/>
    <property type="molecule type" value="Genomic_DNA"/>
</dbReference>
<organism evidence="8 9">
    <name type="scientific">Sorangium cellulosum</name>
    <name type="common">Polyangium cellulosum</name>
    <dbReference type="NCBI Taxonomy" id="56"/>
    <lineage>
        <taxon>Bacteria</taxon>
        <taxon>Pseudomonadati</taxon>
        <taxon>Myxococcota</taxon>
        <taxon>Polyangia</taxon>
        <taxon>Polyangiales</taxon>
        <taxon>Polyangiaceae</taxon>
        <taxon>Sorangium</taxon>
    </lineage>
</organism>
<reference evidence="8 9" key="1">
    <citation type="submission" date="2015-09" db="EMBL/GenBank/DDBJ databases">
        <title>Sorangium comparison.</title>
        <authorList>
            <person name="Zaburannyi N."/>
            <person name="Bunk B."/>
            <person name="Overmann J."/>
            <person name="Mueller R."/>
        </authorList>
    </citation>
    <scope>NUCLEOTIDE SEQUENCE [LARGE SCALE GENOMIC DNA]</scope>
    <source>
        <strain evidence="8 9">So ce26</strain>
    </source>
</reference>
<dbReference type="Proteomes" id="UP000238348">
    <property type="component" value="Chromosome"/>
</dbReference>
<dbReference type="InterPro" id="IPR023845">
    <property type="entry name" value="DUF3817_TM"/>
</dbReference>
<dbReference type="PANTHER" id="PTHR40077:SF1">
    <property type="entry name" value="MEMBRANE PROTEIN"/>
    <property type="match status" value="1"/>
</dbReference>
<name>A0A2L0F9Y4_SORCE</name>
<dbReference type="AlphaFoldDB" id="A0A2L0F9Y4"/>
<keyword evidence="2" id="KW-1003">Cell membrane</keyword>
<evidence type="ECO:0000259" key="7">
    <source>
        <dbReference type="Pfam" id="PF12823"/>
    </source>
</evidence>
<comment type="subcellular location">
    <subcellularLocation>
        <location evidence="1">Cell membrane</location>
        <topology evidence="1">Multi-pass membrane protein</topology>
    </subcellularLocation>
</comment>
<evidence type="ECO:0000256" key="6">
    <source>
        <dbReference type="SAM" id="Phobius"/>
    </source>
</evidence>
<keyword evidence="3 6" id="KW-0812">Transmembrane</keyword>
<proteinExistence type="predicted"/>